<dbReference type="NCBIfam" id="TIGR01128">
    <property type="entry name" value="holA"/>
    <property type="match status" value="1"/>
</dbReference>
<dbReference type="STRING" id="59196.RICGR_0393"/>
<dbReference type="EC" id="2.7.7.7" evidence="1 9"/>
<dbReference type="PANTHER" id="PTHR34388">
    <property type="entry name" value="DNA POLYMERASE III SUBUNIT DELTA"/>
    <property type="match status" value="1"/>
</dbReference>
<dbReference type="SUPFAM" id="SSF52540">
    <property type="entry name" value="P-loop containing nucleoside triphosphate hydrolases"/>
    <property type="match status" value="1"/>
</dbReference>
<dbReference type="GO" id="GO:0003887">
    <property type="term" value="F:DNA-directed DNA polymerase activity"/>
    <property type="evidence" value="ECO:0007669"/>
    <property type="project" value="UniProtKB-UniRule"/>
</dbReference>
<name>A8PLD4_9COXI</name>
<reference evidence="12" key="1">
    <citation type="submission" date="2006-04" db="EMBL/GenBank/DDBJ databases">
        <authorList>
            <person name="Seshadri R."/>
            <person name="Federici B.A."/>
        </authorList>
    </citation>
    <scope>NUCLEOTIDE SEQUENCE [LARGE SCALE GENOMIC DNA]</scope>
</reference>
<evidence type="ECO:0000256" key="9">
    <source>
        <dbReference type="NCBIfam" id="TIGR01128"/>
    </source>
</evidence>
<keyword evidence="13" id="KW-1185">Reference proteome</keyword>
<sequence length="353" mass="40638">MQCHYDQLNQRLNNTVLAPIYWVAGDEIVLLHAACNAIRLAAKKAGFTCRQVFYADKQFNSALLVANMNNYGLFSKKQFLELHLSQGFSEELTKALTQYAQSPPHHQCLLIITGKLEYRLQQTAWFKKIDKIGLIVPLWPLQRPQLILWITERVHAYGLKIEKAAIDYLMYATEGNLLATAQAIEKLRLYVDKNNLITIECLEQTLCHNVRFDPFKLTDAALTGNAKRCLRILMHLEEDGIEPLFILWALSRECRLLASLAFELNQGKNLTTLFKEHALWEKRQHLYQHALTRHSITHWYQLLGFARYIDQLIKGIDSGNVWNALQLFCLTIAAPSDNNTFFDRFCNEMAGAP</sequence>
<evidence type="ECO:0000259" key="10">
    <source>
        <dbReference type="Pfam" id="PF06144"/>
    </source>
</evidence>
<dbReference type="GO" id="GO:0009360">
    <property type="term" value="C:DNA polymerase III complex"/>
    <property type="evidence" value="ECO:0007669"/>
    <property type="project" value="UniProtKB-UniRule"/>
</dbReference>
<evidence type="ECO:0000256" key="1">
    <source>
        <dbReference type="ARBA" id="ARBA00012417"/>
    </source>
</evidence>
<dbReference type="Gene3D" id="1.20.272.10">
    <property type="match status" value="1"/>
</dbReference>
<reference evidence="12" key="2">
    <citation type="submission" date="2007-10" db="EMBL/GenBank/DDBJ databases">
        <authorList>
            <person name="Myers G.S."/>
        </authorList>
    </citation>
    <scope>NUCLEOTIDE SEQUENCE [LARGE SCALE GENOMIC DNA]</scope>
</reference>
<feature type="domain" description="DNA polymerase III delta N-terminal" evidence="10">
    <location>
        <begin position="21"/>
        <end position="133"/>
    </location>
</feature>
<organism evidence="12 13">
    <name type="scientific">Rickettsiella grylli</name>
    <dbReference type="NCBI Taxonomy" id="59196"/>
    <lineage>
        <taxon>Bacteria</taxon>
        <taxon>Pseudomonadati</taxon>
        <taxon>Pseudomonadota</taxon>
        <taxon>Gammaproteobacteria</taxon>
        <taxon>Legionellales</taxon>
        <taxon>Coxiellaceae</taxon>
        <taxon>Rickettsiella</taxon>
    </lineage>
</organism>
<keyword evidence="6" id="KW-0239">DNA-directed DNA polymerase</keyword>
<dbReference type="Gene3D" id="1.10.8.60">
    <property type="match status" value="1"/>
</dbReference>
<dbReference type="RefSeq" id="WP_006035161.1">
    <property type="nucleotide sequence ID" value="NZ_AAQJ02000001.1"/>
</dbReference>
<dbReference type="AlphaFoldDB" id="A8PLD4"/>
<comment type="similarity">
    <text evidence="7">Belongs to the DNA polymerase HolA subunit family.</text>
</comment>
<proteinExistence type="inferred from homology"/>
<comment type="catalytic activity">
    <reaction evidence="8">
        <text>DNA(n) + a 2'-deoxyribonucleoside 5'-triphosphate = DNA(n+1) + diphosphate</text>
        <dbReference type="Rhea" id="RHEA:22508"/>
        <dbReference type="Rhea" id="RHEA-COMP:17339"/>
        <dbReference type="Rhea" id="RHEA-COMP:17340"/>
        <dbReference type="ChEBI" id="CHEBI:33019"/>
        <dbReference type="ChEBI" id="CHEBI:61560"/>
        <dbReference type="ChEBI" id="CHEBI:173112"/>
        <dbReference type="EC" id="2.7.7.7"/>
    </reaction>
</comment>
<evidence type="ECO:0000256" key="7">
    <source>
        <dbReference type="ARBA" id="ARBA00034754"/>
    </source>
</evidence>
<dbReference type="InterPro" id="IPR027417">
    <property type="entry name" value="P-loop_NTPase"/>
</dbReference>
<keyword evidence="5" id="KW-0235">DNA replication</keyword>
<keyword evidence="4 12" id="KW-0548">Nucleotidyltransferase</keyword>
<dbReference type="Pfam" id="PF14840">
    <property type="entry name" value="DNA_pol3_delt_C"/>
    <property type="match status" value="1"/>
</dbReference>
<accession>A8PLD4</accession>
<dbReference type="eggNOG" id="COG1466">
    <property type="taxonomic scope" value="Bacteria"/>
</dbReference>
<dbReference type="SUPFAM" id="SSF48019">
    <property type="entry name" value="post-AAA+ oligomerization domain-like"/>
    <property type="match status" value="1"/>
</dbReference>
<dbReference type="CDD" id="cd18138">
    <property type="entry name" value="HLD_clamp_pol_III_delta"/>
    <property type="match status" value="1"/>
</dbReference>
<dbReference type="Gene3D" id="3.40.50.300">
    <property type="entry name" value="P-loop containing nucleotide triphosphate hydrolases"/>
    <property type="match status" value="1"/>
</dbReference>
<evidence type="ECO:0000256" key="8">
    <source>
        <dbReference type="ARBA" id="ARBA00049244"/>
    </source>
</evidence>
<dbReference type="GO" id="GO:0006261">
    <property type="term" value="P:DNA-templated DNA replication"/>
    <property type="evidence" value="ECO:0007669"/>
    <property type="project" value="TreeGrafter"/>
</dbReference>
<dbReference type="InterPro" id="IPR010372">
    <property type="entry name" value="DNA_pol3_delta_N"/>
</dbReference>
<dbReference type="InterPro" id="IPR008921">
    <property type="entry name" value="DNA_pol3_clamp-load_cplx_C"/>
</dbReference>
<evidence type="ECO:0000256" key="4">
    <source>
        <dbReference type="ARBA" id="ARBA00022695"/>
    </source>
</evidence>
<evidence type="ECO:0000256" key="6">
    <source>
        <dbReference type="ARBA" id="ARBA00022932"/>
    </source>
</evidence>
<dbReference type="Proteomes" id="UP000054075">
    <property type="component" value="Unassembled WGS sequence"/>
</dbReference>
<evidence type="ECO:0000256" key="3">
    <source>
        <dbReference type="ARBA" id="ARBA00022679"/>
    </source>
</evidence>
<gene>
    <name evidence="12" type="primary">holA</name>
    <name evidence="12" type="ORF">RICGR_0393</name>
</gene>
<keyword evidence="3 12" id="KW-0808">Transferase</keyword>
<comment type="caution">
    <text evidence="12">The sequence shown here is derived from an EMBL/GenBank/DDBJ whole genome shotgun (WGS) entry which is preliminary data.</text>
</comment>
<evidence type="ECO:0000256" key="5">
    <source>
        <dbReference type="ARBA" id="ARBA00022705"/>
    </source>
</evidence>
<dbReference type="EMBL" id="AAQJ02000001">
    <property type="protein sequence ID" value="EDP46176.1"/>
    <property type="molecule type" value="Genomic_DNA"/>
</dbReference>
<feature type="domain" description="DNA polymerase III subunit delta C-terminal" evidence="11">
    <location>
        <begin position="214"/>
        <end position="330"/>
    </location>
</feature>
<evidence type="ECO:0000256" key="2">
    <source>
        <dbReference type="ARBA" id="ARBA00017703"/>
    </source>
</evidence>
<evidence type="ECO:0000313" key="13">
    <source>
        <dbReference type="Proteomes" id="UP000054075"/>
    </source>
</evidence>
<evidence type="ECO:0000259" key="11">
    <source>
        <dbReference type="Pfam" id="PF14840"/>
    </source>
</evidence>
<dbReference type="OrthoDB" id="9770982at2"/>
<dbReference type="GO" id="GO:0003677">
    <property type="term" value="F:DNA binding"/>
    <property type="evidence" value="ECO:0007669"/>
    <property type="project" value="InterPro"/>
</dbReference>
<dbReference type="InterPro" id="IPR005790">
    <property type="entry name" value="DNA_polIII_delta"/>
</dbReference>
<dbReference type="Pfam" id="PF06144">
    <property type="entry name" value="DNA_pol3_delta"/>
    <property type="match status" value="1"/>
</dbReference>
<protein>
    <recommendedName>
        <fullName evidence="2 9">DNA polymerase III subunit delta</fullName>
        <ecNumber evidence="1 9">2.7.7.7</ecNumber>
    </recommendedName>
</protein>
<dbReference type="PANTHER" id="PTHR34388:SF1">
    <property type="entry name" value="DNA POLYMERASE III SUBUNIT DELTA"/>
    <property type="match status" value="1"/>
</dbReference>
<evidence type="ECO:0000313" key="12">
    <source>
        <dbReference type="EMBL" id="EDP46176.1"/>
    </source>
</evidence>
<dbReference type="InterPro" id="IPR032780">
    <property type="entry name" value="DNA_pol3_delt_C"/>
</dbReference>